<dbReference type="InterPro" id="IPR025665">
    <property type="entry name" value="Beta-barrel_OMP_2"/>
</dbReference>
<evidence type="ECO:0000259" key="1">
    <source>
        <dbReference type="Pfam" id="PF13568"/>
    </source>
</evidence>
<name>A0ABU3L450_9FLAO</name>
<reference evidence="2 3" key="1">
    <citation type="submission" date="2023-09" db="EMBL/GenBank/DDBJ databases">
        <title>Novel taxa isolated from Blanes Bay.</title>
        <authorList>
            <person name="Rey-Velasco X."/>
            <person name="Lucena T."/>
        </authorList>
    </citation>
    <scope>NUCLEOTIDE SEQUENCE [LARGE SCALE GENOMIC DNA]</scope>
    <source>
        <strain evidence="2 3">S334</strain>
    </source>
</reference>
<dbReference type="RefSeq" id="WP_314013110.1">
    <property type="nucleotide sequence ID" value="NZ_JAVTTP010000001.1"/>
</dbReference>
<evidence type="ECO:0000313" key="3">
    <source>
        <dbReference type="Proteomes" id="UP001250656"/>
    </source>
</evidence>
<evidence type="ECO:0000313" key="2">
    <source>
        <dbReference type="EMBL" id="MDT7827979.1"/>
    </source>
</evidence>
<dbReference type="Proteomes" id="UP001250656">
    <property type="component" value="Unassembled WGS sequence"/>
</dbReference>
<gene>
    <name evidence="2" type="ORF">RQM65_04790</name>
</gene>
<dbReference type="Pfam" id="PF13568">
    <property type="entry name" value="OMP_b-brl_2"/>
    <property type="match status" value="1"/>
</dbReference>
<feature type="domain" description="Outer membrane protein beta-barrel" evidence="1">
    <location>
        <begin position="20"/>
        <end position="195"/>
    </location>
</feature>
<protein>
    <submittedName>
        <fullName evidence="2">Porin family protein</fullName>
    </submittedName>
</protein>
<sequence length="219" mass="25422">MQKLLILIFLFLNLLNFYGQDRSSNFGFKAGIDYGKYTPDKNSIDYKYKFGFYAGGFFNIPLEEKLEFQPELLFALQGSRIFIRGLNIPNFDYKGNPIPNPNTYEFTYEVNELTISIPLAIKFYPFKNFYLESGPQFGIIVDRNLNTSQQLLSRGDDRFIIREGDPFDFGVTLGFGLKLSERLSLNLRSYSGLIKRDDDIKSFVFNLGIEYSLKYIVDR</sequence>
<keyword evidence="3" id="KW-1185">Reference proteome</keyword>
<dbReference type="EMBL" id="JAVTTP010000001">
    <property type="protein sequence ID" value="MDT7827979.1"/>
    <property type="molecule type" value="Genomic_DNA"/>
</dbReference>
<proteinExistence type="predicted"/>
<accession>A0ABU3L450</accession>
<comment type="caution">
    <text evidence="2">The sequence shown here is derived from an EMBL/GenBank/DDBJ whole genome shotgun (WGS) entry which is preliminary data.</text>
</comment>
<organism evidence="2 3">
    <name type="scientific">Pricia mediterranea</name>
    <dbReference type="NCBI Taxonomy" id="3076079"/>
    <lineage>
        <taxon>Bacteria</taxon>
        <taxon>Pseudomonadati</taxon>
        <taxon>Bacteroidota</taxon>
        <taxon>Flavobacteriia</taxon>
        <taxon>Flavobacteriales</taxon>
        <taxon>Flavobacteriaceae</taxon>
        <taxon>Pricia</taxon>
    </lineage>
</organism>